<evidence type="ECO:0000313" key="7">
    <source>
        <dbReference type="Proteomes" id="UP000777935"/>
    </source>
</evidence>
<evidence type="ECO:0000313" key="6">
    <source>
        <dbReference type="EMBL" id="NSX56793.1"/>
    </source>
</evidence>
<organism evidence="6 7">
    <name type="scientific">Parasulfitobacter algicola</name>
    <dbReference type="NCBI Taxonomy" id="2614809"/>
    <lineage>
        <taxon>Bacteria</taxon>
        <taxon>Pseudomonadati</taxon>
        <taxon>Pseudomonadota</taxon>
        <taxon>Alphaproteobacteria</taxon>
        <taxon>Rhodobacterales</taxon>
        <taxon>Roseobacteraceae</taxon>
        <taxon>Parasulfitobacter</taxon>
    </lineage>
</organism>
<evidence type="ECO:0000256" key="5">
    <source>
        <dbReference type="SAM" id="Phobius"/>
    </source>
</evidence>
<evidence type="ECO:0000256" key="4">
    <source>
        <dbReference type="ARBA" id="ARBA00023136"/>
    </source>
</evidence>
<feature type="transmembrane region" description="Helical" evidence="5">
    <location>
        <begin position="23"/>
        <end position="44"/>
    </location>
</feature>
<comment type="caution">
    <text evidence="6">The sequence shown here is derived from an EMBL/GenBank/DDBJ whole genome shotgun (WGS) entry which is preliminary data.</text>
</comment>
<dbReference type="Proteomes" id="UP000777935">
    <property type="component" value="Unassembled WGS sequence"/>
</dbReference>
<name>A0ABX2IV61_9RHOB</name>
<feature type="transmembrane region" description="Helical" evidence="5">
    <location>
        <begin position="50"/>
        <end position="67"/>
    </location>
</feature>
<keyword evidence="7" id="KW-1185">Reference proteome</keyword>
<keyword evidence="4 5" id="KW-0472">Membrane</keyword>
<reference evidence="6 7" key="1">
    <citation type="submission" date="2020-06" db="EMBL/GenBank/DDBJ databases">
        <title>Sulfitobacter algicola sp. nov., isolated from green algae.</title>
        <authorList>
            <person name="Wang C."/>
        </authorList>
    </citation>
    <scope>NUCLEOTIDE SEQUENCE [LARGE SCALE GENOMIC DNA]</scope>
    <source>
        <strain evidence="6 7">1151</strain>
    </source>
</reference>
<dbReference type="EMBL" id="JABUFE010000019">
    <property type="protein sequence ID" value="NSX56793.1"/>
    <property type="molecule type" value="Genomic_DNA"/>
</dbReference>
<dbReference type="Pfam" id="PF05101">
    <property type="entry name" value="VirB3"/>
    <property type="match status" value="1"/>
</dbReference>
<gene>
    <name evidence="6" type="ORF">HRQ87_18580</name>
</gene>
<evidence type="ECO:0000256" key="1">
    <source>
        <dbReference type="ARBA" id="ARBA00004370"/>
    </source>
</evidence>
<evidence type="ECO:0000256" key="3">
    <source>
        <dbReference type="ARBA" id="ARBA00022989"/>
    </source>
</evidence>
<keyword evidence="2 5" id="KW-0812">Transmembrane</keyword>
<dbReference type="RefSeq" id="WP_174139945.1">
    <property type="nucleotide sequence ID" value="NZ_JABUFE010000019.1"/>
</dbReference>
<sequence length="113" mass="12825">MATSNKDETINEDKVFLALTRPAMFYGVPFEAALLCVLIAGLAMILTDNIFFLSIFIPLFFVSKFIVKNDANAFRILFRFLETKAKCVNRSIWGGSSTSPLRVTRKYKIEECD</sequence>
<dbReference type="InterPro" id="IPR007792">
    <property type="entry name" value="T4SS_VirB3/TrbD/AvhB"/>
</dbReference>
<keyword evidence="3 5" id="KW-1133">Transmembrane helix</keyword>
<proteinExistence type="predicted"/>
<evidence type="ECO:0000256" key="2">
    <source>
        <dbReference type="ARBA" id="ARBA00022692"/>
    </source>
</evidence>
<comment type="subcellular location">
    <subcellularLocation>
        <location evidence="1">Membrane</location>
    </subcellularLocation>
</comment>
<accession>A0ABX2IV61</accession>
<dbReference type="NCBIfam" id="NF010428">
    <property type="entry name" value="PRK13854.1"/>
    <property type="match status" value="1"/>
</dbReference>
<protein>
    <submittedName>
        <fullName evidence="6">Type IV secretion system protein VirB3</fullName>
    </submittedName>
</protein>